<dbReference type="InterPro" id="IPR018485">
    <property type="entry name" value="FGGY_C"/>
</dbReference>
<dbReference type="Pfam" id="PF02782">
    <property type="entry name" value="FGGY_C"/>
    <property type="match status" value="1"/>
</dbReference>
<sequence>MNGSKTQSVCVIAVDIGTTSTKALLVRRDGTVRASHNVPYPLETPAPDRAEQNPETIFQAVVEGIRTVASQLRHGEESLACVSFSSAMHSVIAVDADFNPLTPSITWADNRGAELAEAFRETEKGIGIYRRTGTPIHPMSPLVKIMWLQRFQPEIVKAACCFIGIKEYVLGRLFHRTVMDESIASATGLYASEQGDWDEEALAAAGISRIKLPELVPVTFRLQGLDPADAAMLGVESHTPFVVGASDGVLANLGVGANGEGICACTIGTSGAVRTVWKRPRTDPKGRLFCYKLLEDYWVGGGAINNGGIALQWLTEQLAGNEGLADESRAEALENAAALAKTVAPGAEGLLFLPFLAGERAPWYNANARGVFFGLSLYHERKHLCRSVFEGVLYRIRSVFEAMVETGGGIGTIRASGGFAKSPFWCQMLADMTNTKVSVSDSVESSGIGAAMIGLLATGEIGSLDEVRDWTAASREYEPRETEYKIYSRYYSLYMNVYYGLKQPFADLAALRKEMLQEAEGEK</sequence>
<evidence type="ECO:0000256" key="1">
    <source>
        <dbReference type="ARBA" id="ARBA00009156"/>
    </source>
</evidence>
<evidence type="ECO:0000259" key="6">
    <source>
        <dbReference type="Pfam" id="PF02782"/>
    </source>
</evidence>
<dbReference type="RefSeq" id="WP_232189923.1">
    <property type="nucleotide sequence ID" value="NZ_JAIOAP010000024.1"/>
</dbReference>
<feature type="domain" description="Carbohydrate kinase FGGY C-terminal" evidence="6">
    <location>
        <begin position="264"/>
        <end position="457"/>
    </location>
</feature>
<comment type="caution">
    <text evidence="7">The sequence shown here is derived from an EMBL/GenBank/DDBJ whole genome shotgun (WGS) entry which is preliminary data.</text>
</comment>
<evidence type="ECO:0000256" key="3">
    <source>
        <dbReference type="ARBA" id="ARBA00022777"/>
    </source>
</evidence>
<dbReference type="InterPro" id="IPR018484">
    <property type="entry name" value="FGGY_N"/>
</dbReference>
<gene>
    <name evidence="7" type="ORF">QJS35_31170</name>
</gene>
<dbReference type="InterPro" id="IPR018483">
    <property type="entry name" value="Carb_kinase_FGGY_CS"/>
</dbReference>
<dbReference type="CDD" id="cd07770">
    <property type="entry name" value="ASKHA_NBD_FGGY_GntK"/>
    <property type="match status" value="1"/>
</dbReference>
<dbReference type="PROSITE" id="PS00445">
    <property type="entry name" value="FGGY_KINASES_2"/>
    <property type="match status" value="1"/>
</dbReference>
<evidence type="ECO:0000313" key="7">
    <source>
        <dbReference type="EMBL" id="MEQ4486846.1"/>
    </source>
</evidence>
<dbReference type="EMBL" id="JASKHM010000025">
    <property type="protein sequence ID" value="MEQ4486846.1"/>
    <property type="molecule type" value="Genomic_DNA"/>
</dbReference>
<proteinExistence type="inferred from homology"/>
<organism evidence="7 8">
    <name type="scientific">Cohnella silvisoli</name>
    <dbReference type="NCBI Taxonomy" id="2873699"/>
    <lineage>
        <taxon>Bacteria</taxon>
        <taxon>Bacillati</taxon>
        <taxon>Bacillota</taxon>
        <taxon>Bacilli</taxon>
        <taxon>Bacillales</taxon>
        <taxon>Paenibacillaceae</taxon>
        <taxon>Cohnella</taxon>
    </lineage>
</organism>
<comment type="similarity">
    <text evidence="1 4">Belongs to the FGGY kinase family.</text>
</comment>
<protein>
    <submittedName>
        <fullName evidence="7">Gluconokinase</fullName>
        <ecNumber evidence="7">2.7.1.12</ecNumber>
    </submittedName>
</protein>
<keyword evidence="8" id="KW-1185">Reference proteome</keyword>
<dbReference type="Gene3D" id="3.30.420.40">
    <property type="match status" value="2"/>
</dbReference>
<dbReference type="EC" id="2.7.1.12" evidence="7"/>
<dbReference type="GO" id="GO:0046316">
    <property type="term" value="F:gluconokinase activity"/>
    <property type="evidence" value="ECO:0007669"/>
    <property type="project" value="UniProtKB-EC"/>
</dbReference>
<feature type="domain" description="Carbohydrate kinase FGGY N-terminal" evidence="5">
    <location>
        <begin position="11"/>
        <end position="254"/>
    </location>
</feature>
<dbReference type="InterPro" id="IPR043129">
    <property type="entry name" value="ATPase_NBD"/>
</dbReference>
<dbReference type="InterPro" id="IPR000577">
    <property type="entry name" value="Carb_kinase_FGGY"/>
</dbReference>
<evidence type="ECO:0000313" key="8">
    <source>
        <dbReference type="Proteomes" id="UP001493487"/>
    </source>
</evidence>
<name>A0ABV1L3L6_9BACL</name>
<dbReference type="Pfam" id="PF00370">
    <property type="entry name" value="FGGY_N"/>
    <property type="match status" value="1"/>
</dbReference>
<dbReference type="PANTHER" id="PTHR43095">
    <property type="entry name" value="SUGAR KINASE"/>
    <property type="match status" value="1"/>
</dbReference>
<reference evidence="7 8" key="1">
    <citation type="journal article" date="2023" name="Genome Announc.">
        <title>Pan-Genome Analyses of the Genus Cohnella and Proposal of the Novel Species Cohnella silvisoli sp. nov., Isolated from Forest Soil.</title>
        <authorList>
            <person name="Wang C."/>
            <person name="Mao L."/>
            <person name="Bao G."/>
            <person name="Zhu H."/>
        </authorList>
    </citation>
    <scope>NUCLEOTIDE SEQUENCE [LARGE SCALE GENOMIC DNA]</scope>
    <source>
        <strain evidence="7 8">NL03-T5-1</strain>
    </source>
</reference>
<dbReference type="Proteomes" id="UP001493487">
    <property type="component" value="Unassembled WGS sequence"/>
</dbReference>
<evidence type="ECO:0000256" key="2">
    <source>
        <dbReference type="ARBA" id="ARBA00022679"/>
    </source>
</evidence>
<dbReference type="PIRSF" id="PIRSF000538">
    <property type="entry name" value="GlpK"/>
    <property type="match status" value="1"/>
</dbReference>
<keyword evidence="2 4" id="KW-0808">Transferase</keyword>
<dbReference type="PANTHER" id="PTHR43095:SF2">
    <property type="entry name" value="GLUCONOKINASE"/>
    <property type="match status" value="1"/>
</dbReference>
<dbReference type="InterPro" id="IPR050406">
    <property type="entry name" value="FGGY_Carb_Kinase"/>
</dbReference>
<accession>A0ABV1L3L6</accession>
<keyword evidence="3 4" id="KW-0418">Kinase</keyword>
<evidence type="ECO:0000259" key="5">
    <source>
        <dbReference type="Pfam" id="PF00370"/>
    </source>
</evidence>
<evidence type="ECO:0000256" key="4">
    <source>
        <dbReference type="RuleBase" id="RU003733"/>
    </source>
</evidence>
<dbReference type="SUPFAM" id="SSF53067">
    <property type="entry name" value="Actin-like ATPase domain"/>
    <property type="match status" value="2"/>
</dbReference>